<dbReference type="Gene3D" id="3.30.110.170">
    <property type="entry name" value="Protein of unknown function (DUF541), domain 1"/>
    <property type="match status" value="1"/>
</dbReference>
<reference evidence="2 3" key="1">
    <citation type="submission" date="2018-10" db="EMBL/GenBank/DDBJ databases">
        <title>Genomic Encyclopedia of Type Strains, Phase IV (KMG-IV): sequencing the most valuable type-strain genomes for metagenomic binning, comparative biology and taxonomic classification.</title>
        <authorList>
            <person name="Goeker M."/>
        </authorList>
    </citation>
    <scope>NUCLEOTIDE SEQUENCE [LARGE SCALE GENOMIC DNA]</scope>
    <source>
        <strain evidence="2 3">DSM 3303</strain>
    </source>
</reference>
<feature type="chain" id="PRO_5019775414" evidence="1">
    <location>
        <begin position="28"/>
        <end position="235"/>
    </location>
</feature>
<dbReference type="AlphaFoldDB" id="A0A495BDZ6"/>
<feature type="signal peptide" evidence="1">
    <location>
        <begin position="1"/>
        <end position="27"/>
    </location>
</feature>
<dbReference type="PANTHER" id="PTHR34387:SF1">
    <property type="entry name" value="PERIPLASMIC IMMUNOGENIC PROTEIN"/>
    <property type="match status" value="1"/>
</dbReference>
<accession>A0A495BDZ6</accession>
<dbReference type="Proteomes" id="UP000279384">
    <property type="component" value="Unassembled WGS sequence"/>
</dbReference>
<dbReference type="InterPro" id="IPR007497">
    <property type="entry name" value="SIMPL/DUF541"/>
</dbReference>
<dbReference type="Pfam" id="PF04402">
    <property type="entry name" value="SIMPL"/>
    <property type="match status" value="1"/>
</dbReference>
<evidence type="ECO:0000256" key="1">
    <source>
        <dbReference type="SAM" id="SignalP"/>
    </source>
</evidence>
<evidence type="ECO:0000313" key="2">
    <source>
        <dbReference type="EMBL" id="RKQ59017.1"/>
    </source>
</evidence>
<dbReference type="Gene3D" id="3.30.70.2970">
    <property type="entry name" value="Protein of unknown function (DUF541), domain 2"/>
    <property type="match status" value="1"/>
</dbReference>
<dbReference type="EMBL" id="RBID01000014">
    <property type="protein sequence ID" value="RKQ59017.1"/>
    <property type="molecule type" value="Genomic_DNA"/>
</dbReference>
<dbReference type="InterPro" id="IPR052022">
    <property type="entry name" value="26kDa_periplasmic_antigen"/>
</dbReference>
<evidence type="ECO:0000313" key="3">
    <source>
        <dbReference type="Proteomes" id="UP000279384"/>
    </source>
</evidence>
<sequence>MSLFLRSSRPLLLGVTLLLSQLAPAQAAEPATVLNLSASAQRELPNDQLNATLYIQERQPQAAQLADKLNRALNRAKADAAGYPKVTISSGNYNSWPSYDKNGKINGWQGRADIRLHSRDFTAAAELIAQLQKYMLLEGVQFSVADSTRKATEQTLIPEAIALLQHQATAAGKALGKPQQQVRELTIGESQPNMPPLMMRAKAMTADAVAEVTTPEWQPGKSTIQLNVSGRIELQ</sequence>
<dbReference type="GO" id="GO:0006974">
    <property type="term" value="P:DNA damage response"/>
    <property type="evidence" value="ECO:0007669"/>
    <property type="project" value="TreeGrafter"/>
</dbReference>
<name>A0A495BDZ6_VOGIN</name>
<gene>
    <name evidence="2" type="ORF">C8E02_1994</name>
</gene>
<dbReference type="PANTHER" id="PTHR34387">
    <property type="entry name" value="SLR1258 PROTEIN"/>
    <property type="match status" value="1"/>
</dbReference>
<dbReference type="RefSeq" id="WP_047967334.1">
    <property type="nucleotide sequence ID" value="NZ_RBID01000014.1"/>
</dbReference>
<proteinExistence type="predicted"/>
<protein>
    <submittedName>
        <fullName evidence="2">Putative secreted protein</fullName>
    </submittedName>
</protein>
<comment type="caution">
    <text evidence="2">The sequence shown here is derived from an EMBL/GenBank/DDBJ whole genome shotgun (WGS) entry which is preliminary data.</text>
</comment>
<organism evidence="2 3">
    <name type="scientific">Vogesella indigofera</name>
    <name type="common">Pseudomonas indigofera</name>
    <dbReference type="NCBI Taxonomy" id="45465"/>
    <lineage>
        <taxon>Bacteria</taxon>
        <taxon>Pseudomonadati</taxon>
        <taxon>Pseudomonadota</taxon>
        <taxon>Betaproteobacteria</taxon>
        <taxon>Neisseriales</taxon>
        <taxon>Chromobacteriaceae</taxon>
        <taxon>Vogesella</taxon>
    </lineage>
</organism>
<keyword evidence="1" id="KW-0732">Signal</keyword>